<accession>A0A6J5P8G8</accession>
<dbReference type="InterPro" id="IPR027443">
    <property type="entry name" value="IPNS-like_sf"/>
</dbReference>
<dbReference type="Gene3D" id="2.60.120.330">
    <property type="entry name" value="B-lactam Antibiotic, Isopenicillin N Synthase, Chain"/>
    <property type="match status" value="1"/>
</dbReference>
<protein>
    <submittedName>
        <fullName evidence="2">Aspartyl/asparaginy/proline hydroxylase</fullName>
    </submittedName>
</protein>
<dbReference type="Pfam" id="PF05118">
    <property type="entry name" value="Asp_Arg_Hydrox"/>
    <property type="match status" value="1"/>
</dbReference>
<dbReference type="EMBL" id="LR797534">
    <property type="protein sequence ID" value="CAB4222948.1"/>
    <property type="molecule type" value="Genomic_DNA"/>
</dbReference>
<dbReference type="EMBL" id="LR796944">
    <property type="protein sequence ID" value="CAB4176931.1"/>
    <property type="molecule type" value="Genomic_DNA"/>
</dbReference>
<reference evidence="2" key="1">
    <citation type="submission" date="2020-04" db="EMBL/GenBank/DDBJ databases">
        <authorList>
            <person name="Chiriac C."/>
            <person name="Salcher M."/>
            <person name="Ghai R."/>
            <person name="Kavagutti S V."/>
        </authorList>
    </citation>
    <scope>NUCLEOTIDE SEQUENCE</scope>
</reference>
<evidence type="ECO:0000313" key="5">
    <source>
        <dbReference type="EMBL" id="CAB4222948.1"/>
    </source>
</evidence>
<evidence type="ECO:0000313" key="2">
    <source>
        <dbReference type="EMBL" id="CAB4168129.1"/>
    </source>
</evidence>
<organism evidence="2">
    <name type="scientific">uncultured Caudovirales phage</name>
    <dbReference type="NCBI Taxonomy" id="2100421"/>
    <lineage>
        <taxon>Viruses</taxon>
        <taxon>Duplodnaviria</taxon>
        <taxon>Heunggongvirae</taxon>
        <taxon>Uroviricota</taxon>
        <taxon>Caudoviricetes</taxon>
        <taxon>Peduoviridae</taxon>
        <taxon>Maltschvirus</taxon>
        <taxon>Maltschvirus maltsch</taxon>
    </lineage>
</organism>
<dbReference type="EMBL" id="LR796815">
    <property type="protein sequence ID" value="CAB4168129.1"/>
    <property type="molecule type" value="Genomic_DNA"/>
</dbReference>
<dbReference type="EMBL" id="LR796858">
    <property type="protein sequence ID" value="CAB4170482.1"/>
    <property type="molecule type" value="Genomic_DNA"/>
</dbReference>
<sequence>MKTLENFTIICNYDVSELAELCTLEQNWGEWSDRSNRKYLCRSTEAIPFIWPVNPDIDCNFKMIDSDKEKLQSIINSRKGTSLEKNITRAVEELCKYRNGAVVRILLVKLKPHSTITPHIDGSILLESVHRCHLPIFSPKKCIFRIGGESRNLTPGTWVEINNQLTHGVVNNSDDCRIHLLCDIMPKNGIIPELIF</sequence>
<name>A0A6J5P8G8_9CAUD</name>
<evidence type="ECO:0000313" key="3">
    <source>
        <dbReference type="EMBL" id="CAB4170482.1"/>
    </source>
</evidence>
<evidence type="ECO:0000313" key="4">
    <source>
        <dbReference type="EMBL" id="CAB4176931.1"/>
    </source>
</evidence>
<evidence type="ECO:0000259" key="1">
    <source>
        <dbReference type="Pfam" id="PF05118"/>
    </source>
</evidence>
<dbReference type="InterPro" id="IPR007803">
    <property type="entry name" value="Asp/Arg/Pro-Hydrxlase"/>
</dbReference>
<proteinExistence type="predicted"/>
<dbReference type="SUPFAM" id="SSF51197">
    <property type="entry name" value="Clavaminate synthase-like"/>
    <property type="match status" value="1"/>
</dbReference>
<feature type="domain" description="Aspartyl/asparaginy/proline hydroxylase" evidence="1">
    <location>
        <begin position="96"/>
        <end position="185"/>
    </location>
</feature>
<gene>
    <name evidence="5" type="ORF">UFOVP1666_12</name>
    <name evidence="2" type="ORF">UFOVP867_165</name>
    <name evidence="3" type="ORF">UFOVP913_33</name>
    <name evidence="4" type="ORF">UFOVP993_86</name>
</gene>